<dbReference type="AlphaFoldDB" id="A0A0D0VQ22"/>
<proteinExistence type="predicted"/>
<dbReference type="HOGENOM" id="CLU_121043_0_0_1"/>
<reference evidence="1" key="1">
    <citation type="submission" date="2015-01" db="EMBL/GenBank/DDBJ databases">
        <title>The Genome Sequence of Cryptococcus gattii CA1280.</title>
        <authorList>
            <consortium name="The Broad Institute Genomics Platform"/>
            <person name="Cuomo C."/>
            <person name="Litvintseva A."/>
            <person name="Chen Y."/>
            <person name="Heitman J."/>
            <person name="Sun S."/>
            <person name="Springer D."/>
            <person name="Dromer F."/>
            <person name="Young S."/>
            <person name="Zeng Q."/>
            <person name="Gargeya S."/>
            <person name="Abouelleil A."/>
            <person name="Alvarado L."/>
            <person name="Chapman S.B."/>
            <person name="Gainer-Dewar J."/>
            <person name="Goldberg J."/>
            <person name="Griggs A."/>
            <person name="Gujja S."/>
            <person name="Hansen M."/>
            <person name="Howarth C."/>
            <person name="Imamovic A."/>
            <person name="Larimer J."/>
            <person name="Murphy C."/>
            <person name="Naylor J."/>
            <person name="Pearson M."/>
            <person name="Priest M."/>
            <person name="Roberts A."/>
            <person name="Saif S."/>
            <person name="Shea T."/>
            <person name="Sykes S."/>
            <person name="Wortman J."/>
            <person name="Nusbaum C."/>
            <person name="Birren B."/>
        </authorList>
    </citation>
    <scope>NUCLEOTIDE SEQUENCE [LARGE SCALE GENOMIC DNA]</scope>
    <source>
        <strain evidence="1">CA1280</strain>
    </source>
</reference>
<gene>
    <name evidence="1" type="ORF">I312_03655</name>
</gene>
<sequence>MAVITSSSDLHLPHLHPAHQTSTSFHAHQHLPLLQASNRTNATLLHKARVHMNNPKFIISQGLLFHMILIFWPKDCQEASPHQKMAVFTACGPMVTMSVMPEWEHTAVSLNICIFTYPRASRGKQKTTIVLSNVNGLHARLGILTLLVHLSTMSDRLILKLLKKLQSSSYVCYHFLSHHLVYLSVNHQIFLNMF</sequence>
<dbReference type="OrthoDB" id="10354287at2759"/>
<evidence type="ECO:0000313" key="1">
    <source>
        <dbReference type="EMBL" id="KIR47325.1"/>
    </source>
</evidence>
<accession>A0A0D0VQ22</accession>
<organism evidence="1">
    <name type="scientific">Cryptococcus bacillisporus CA1280</name>
    <dbReference type="NCBI Taxonomy" id="1296109"/>
    <lineage>
        <taxon>Eukaryota</taxon>
        <taxon>Fungi</taxon>
        <taxon>Dikarya</taxon>
        <taxon>Basidiomycota</taxon>
        <taxon>Agaricomycotina</taxon>
        <taxon>Tremellomycetes</taxon>
        <taxon>Tremellales</taxon>
        <taxon>Cryptococcaceae</taxon>
        <taxon>Cryptococcus</taxon>
        <taxon>Cryptococcus gattii species complex</taxon>
    </lineage>
</organism>
<protein>
    <submittedName>
        <fullName evidence="1">Uncharacterized protein</fullName>
    </submittedName>
</protein>
<dbReference type="EMBL" id="KN847981">
    <property type="protein sequence ID" value="KIR47325.1"/>
    <property type="molecule type" value="Genomic_DNA"/>
</dbReference>
<name>A0A0D0VQ22_CRYGA</name>